<gene>
    <name evidence="1" type="ORF">CYCCA115_LOCUS6746</name>
</gene>
<evidence type="ECO:0000313" key="2">
    <source>
        <dbReference type="Proteomes" id="UP001295423"/>
    </source>
</evidence>
<dbReference type="Proteomes" id="UP001295423">
    <property type="component" value="Unassembled WGS sequence"/>
</dbReference>
<keyword evidence="2" id="KW-1185">Reference proteome</keyword>
<reference evidence="1" key="1">
    <citation type="submission" date="2023-08" db="EMBL/GenBank/DDBJ databases">
        <authorList>
            <person name="Audoor S."/>
            <person name="Bilcke G."/>
        </authorList>
    </citation>
    <scope>NUCLEOTIDE SEQUENCE</scope>
</reference>
<sequence>MDLDCFLPSSSSTFRAIRCICMDPMCRLAQQRFKKVNDARGGFFTVPAATQSSYDPKEVAVASTINAGSAESKMLMTTGEKKRRMVELLMGGGNGIPQQRCFVAMLHFSPYVLRKKCLRKRGTEHVYCWLLPKRNSDDGESVAPNYLIQDAQRDVLETKNAVNQRPVYTRASRKSTEEMVKLFLGNRTKLTRVERKRIRDYAQFVKNQMKKGKKLPLEKESRLEQIGFFDEFPRPEISVGTEGEGMENLEATLIEHNFKL</sequence>
<dbReference type="AlphaFoldDB" id="A0AAD2CMM0"/>
<protein>
    <submittedName>
        <fullName evidence="1">Uncharacterized protein</fullName>
    </submittedName>
</protein>
<organism evidence="1 2">
    <name type="scientific">Cylindrotheca closterium</name>
    <dbReference type="NCBI Taxonomy" id="2856"/>
    <lineage>
        <taxon>Eukaryota</taxon>
        <taxon>Sar</taxon>
        <taxon>Stramenopiles</taxon>
        <taxon>Ochrophyta</taxon>
        <taxon>Bacillariophyta</taxon>
        <taxon>Bacillariophyceae</taxon>
        <taxon>Bacillariophycidae</taxon>
        <taxon>Bacillariales</taxon>
        <taxon>Bacillariaceae</taxon>
        <taxon>Cylindrotheca</taxon>
    </lineage>
</organism>
<accession>A0AAD2CMM0</accession>
<evidence type="ECO:0000313" key="1">
    <source>
        <dbReference type="EMBL" id="CAJ1939806.1"/>
    </source>
</evidence>
<name>A0AAD2CMM0_9STRA</name>
<comment type="caution">
    <text evidence="1">The sequence shown here is derived from an EMBL/GenBank/DDBJ whole genome shotgun (WGS) entry which is preliminary data.</text>
</comment>
<dbReference type="EMBL" id="CAKOGP040000848">
    <property type="protein sequence ID" value="CAJ1939806.1"/>
    <property type="molecule type" value="Genomic_DNA"/>
</dbReference>
<proteinExistence type="predicted"/>